<feature type="domain" description="Aldehyde dehydrogenase" evidence="8">
    <location>
        <begin position="315"/>
        <end position="371"/>
    </location>
</feature>
<dbReference type="NCBIfam" id="TIGR00407">
    <property type="entry name" value="proA"/>
    <property type="match status" value="1"/>
</dbReference>
<dbReference type="PIRSF" id="PIRSF000151">
    <property type="entry name" value="GPR"/>
    <property type="match status" value="1"/>
</dbReference>
<dbReference type="InterPro" id="IPR016162">
    <property type="entry name" value="Ald_DH_N"/>
</dbReference>
<dbReference type="OrthoDB" id="9809970at2"/>
<comment type="pathway">
    <text evidence="1 7">Amino-acid biosynthesis; L-proline biosynthesis; L-glutamate 5-semialdehyde from L-glutamate: step 2/2.</text>
</comment>
<keyword evidence="10" id="KW-1185">Reference proteome</keyword>
<dbReference type="Gene3D" id="3.40.309.10">
    <property type="entry name" value="Aldehyde Dehydrogenase, Chain A, domain 2"/>
    <property type="match status" value="1"/>
</dbReference>
<comment type="subcellular location">
    <subcellularLocation>
        <location evidence="7">Cytoplasm</location>
    </subcellularLocation>
</comment>
<dbReference type="GO" id="GO:0055129">
    <property type="term" value="P:L-proline biosynthetic process"/>
    <property type="evidence" value="ECO:0007669"/>
    <property type="project" value="UniProtKB-UniRule"/>
</dbReference>
<dbReference type="EMBL" id="FTMS01000005">
    <property type="protein sequence ID" value="SIQ21552.1"/>
    <property type="molecule type" value="Genomic_DNA"/>
</dbReference>
<accession>A0A1N6QYH0</accession>
<feature type="domain" description="Aldehyde dehydrogenase" evidence="8">
    <location>
        <begin position="18"/>
        <end position="280"/>
    </location>
</feature>
<gene>
    <name evidence="7" type="primary">proA</name>
    <name evidence="9" type="ORF">SAMN05920897_10596</name>
</gene>
<comment type="similarity">
    <text evidence="7">Belongs to the gamma-glutamyl phosphate reductase family.</text>
</comment>
<dbReference type="PANTHER" id="PTHR11063">
    <property type="entry name" value="GLUTAMATE SEMIALDEHYDE DEHYDROGENASE"/>
    <property type="match status" value="1"/>
</dbReference>
<dbReference type="GO" id="GO:0004350">
    <property type="term" value="F:glutamate-5-semialdehyde dehydrogenase activity"/>
    <property type="evidence" value="ECO:0007669"/>
    <property type="project" value="UniProtKB-UniRule"/>
</dbReference>
<dbReference type="GO" id="GO:0005737">
    <property type="term" value="C:cytoplasm"/>
    <property type="evidence" value="ECO:0007669"/>
    <property type="project" value="UniProtKB-SubCell"/>
</dbReference>
<evidence type="ECO:0000313" key="9">
    <source>
        <dbReference type="EMBL" id="SIQ21552.1"/>
    </source>
</evidence>
<dbReference type="PROSITE" id="PS01223">
    <property type="entry name" value="PROA"/>
    <property type="match status" value="1"/>
</dbReference>
<keyword evidence="7" id="KW-0963">Cytoplasm</keyword>
<dbReference type="UniPathway" id="UPA00098">
    <property type="reaction ID" value="UER00360"/>
</dbReference>
<dbReference type="InterPro" id="IPR016163">
    <property type="entry name" value="Ald_DH_C"/>
</dbReference>
<dbReference type="CDD" id="cd07079">
    <property type="entry name" value="ALDH_F18-19_ProA-GPR"/>
    <property type="match status" value="1"/>
</dbReference>
<evidence type="ECO:0000256" key="7">
    <source>
        <dbReference type="HAMAP-Rule" id="MF_00412"/>
    </source>
</evidence>
<name>A0A1N6QYH0_9SPIO</name>
<comment type="function">
    <text evidence="7">Catalyzes the NADPH-dependent reduction of L-glutamate 5-phosphate into L-glutamate 5-semialdehyde and phosphate. The product spontaneously undergoes cyclization to form 1-pyrroline-5-carboxylate.</text>
</comment>
<evidence type="ECO:0000256" key="3">
    <source>
        <dbReference type="ARBA" id="ARBA00022650"/>
    </source>
</evidence>
<dbReference type="RefSeq" id="WP_076488238.1">
    <property type="nucleotide sequence ID" value="NZ_FTMS01000005.1"/>
</dbReference>
<dbReference type="HAMAP" id="MF_00412">
    <property type="entry name" value="ProA"/>
    <property type="match status" value="1"/>
</dbReference>
<dbReference type="InterPro" id="IPR000965">
    <property type="entry name" value="GPR_dom"/>
</dbReference>
<proteinExistence type="inferred from homology"/>
<reference evidence="9 10" key="1">
    <citation type="submission" date="2017-01" db="EMBL/GenBank/DDBJ databases">
        <authorList>
            <person name="Mah S.A."/>
            <person name="Swanson W.J."/>
            <person name="Moy G.W."/>
            <person name="Vacquier V.D."/>
        </authorList>
    </citation>
    <scope>NUCLEOTIDE SEQUENCE [LARGE SCALE GENOMIC DNA]</scope>
    <source>
        <strain evidence="9 10">ASpG1</strain>
    </source>
</reference>
<evidence type="ECO:0000256" key="2">
    <source>
        <dbReference type="ARBA" id="ARBA00022605"/>
    </source>
</evidence>
<dbReference type="Proteomes" id="UP000186400">
    <property type="component" value="Unassembled WGS sequence"/>
</dbReference>
<dbReference type="InterPro" id="IPR020593">
    <property type="entry name" value="G-glutamylP_reductase_CS"/>
</dbReference>
<dbReference type="InterPro" id="IPR012134">
    <property type="entry name" value="Glu-5-SA_DH"/>
</dbReference>
<evidence type="ECO:0000256" key="6">
    <source>
        <dbReference type="ARBA" id="ARBA00049024"/>
    </source>
</evidence>
<keyword evidence="2 7" id="KW-0028">Amino-acid biosynthesis</keyword>
<comment type="catalytic activity">
    <reaction evidence="6 7">
        <text>L-glutamate 5-semialdehyde + phosphate + NADP(+) = L-glutamyl 5-phosphate + NADPH + H(+)</text>
        <dbReference type="Rhea" id="RHEA:19541"/>
        <dbReference type="ChEBI" id="CHEBI:15378"/>
        <dbReference type="ChEBI" id="CHEBI:43474"/>
        <dbReference type="ChEBI" id="CHEBI:57783"/>
        <dbReference type="ChEBI" id="CHEBI:58066"/>
        <dbReference type="ChEBI" id="CHEBI:58274"/>
        <dbReference type="ChEBI" id="CHEBI:58349"/>
        <dbReference type="EC" id="1.2.1.41"/>
    </reaction>
</comment>
<organism evidence="9 10">
    <name type="scientific">Alkalispirochaeta americana</name>
    <dbReference type="NCBI Taxonomy" id="159291"/>
    <lineage>
        <taxon>Bacteria</taxon>
        <taxon>Pseudomonadati</taxon>
        <taxon>Spirochaetota</taxon>
        <taxon>Spirochaetia</taxon>
        <taxon>Spirochaetales</taxon>
        <taxon>Spirochaetaceae</taxon>
        <taxon>Alkalispirochaeta</taxon>
    </lineage>
</organism>
<dbReference type="SUPFAM" id="SSF53720">
    <property type="entry name" value="ALDH-like"/>
    <property type="match status" value="1"/>
</dbReference>
<dbReference type="InterPro" id="IPR016161">
    <property type="entry name" value="Ald_DH/histidinol_DH"/>
</dbReference>
<evidence type="ECO:0000259" key="8">
    <source>
        <dbReference type="Pfam" id="PF00171"/>
    </source>
</evidence>
<dbReference type="AlphaFoldDB" id="A0A1N6QYH0"/>
<dbReference type="Gene3D" id="3.40.605.10">
    <property type="entry name" value="Aldehyde Dehydrogenase, Chain A, domain 1"/>
    <property type="match status" value="1"/>
</dbReference>
<dbReference type="FunFam" id="3.40.309.10:FF:000006">
    <property type="entry name" value="Gamma-glutamyl phosphate reductase"/>
    <property type="match status" value="1"/>
</dbReference>
<sequence>MSRSTVEDRARGVRGAARVLAACSGRVRDAALKEVARALEAADRQIESANQVDCARAREANLADPLQRRLSFGPEKRRQALEGLRSVTALPDPVGTVLERRELDQGLLLTRRTTPIGVIAMIFESRPDALIQIASLALKSGNGVILKGGSEALESNRVLARIIHDAAVSAGIPPGWLALIETRQDVGELLRLDGWIDLIIPRGSNDFVRFIMDNTRIPVLGHADGVCHVYLDRSADPAVARAVTVDAKTQYEAVCNAAETLLIHQDELSRLLPDVARALQDQGVALRGCPRTREVLPGIEAASDEDWAAEYLDKILAVRVVDSLQEAVDHINTWGSGHTDAIVTTDEDRARRFIAEVDSASVMWNASTRFADGFRYGLGAEVGVSTTRIHARGPVGVEGLLSSKWILAGAGHIVADYASGVRSFTHRELPLRESSCSGEDDA</sequence>
<dbReference type="EC" id="1.2.1.41" evidence="7"/>
<dbReference type="NCBIfam" id="NF001221">
    <property type="entry name" value="PRK00197.1"/>
    <property type="match status" value="1"/>
</dbReference>
<evidence type="ECO:0000256" key="1">
    <source>
        <dbReference type="ARBA" id="ARBA00004985"/>
    </source>
</evidence>
<keyword evidence="3 7" id="KW-0641">Proline biosynthesis</keyword>
<evidence type="ECO:0000256" key="5">
    <source>
        <dbReference type="ARBA" id="ARBA00023002"/>
    </source>
</evidence>
<dbReference type="STRING" id="159291.SAMN05920897_10596"/>
<dbReference type="Pfam" id="PF00171">
    <property type="entry name" value="Aldedh"/>
    <property type="match status" value="2"/>
</dbReference>
<keyword evidence="5 7" id="KW-0560">Oxidoreductase</keyword>
<evidence type="ECO:0000256" key="4">
    <source>
        <dbReference type="ARBA" id="ARBA00022857"/>
    </source>
</evidence>
<evidence type="ECO:0000313" key="10">
    <source>
        <dbReference type="Proteomes" id="UP000186400"/>
    </source>
</evidence>
<dbReference type="InterPro" id="IPR015590">
    <property type="entry name" value="Aldehyde_DH_dom"/>
</dbReference>
<protein>
    <recommendedName>
        <fullName evidence="7">Gamma-glutamyl phosphate reductase</fullName>
        <shortName evidence="7">GPR</shortName>
        <ecNumber evidence="7">1.2.1.41</ecNumber>
    </recommendedName>
    <alternativeName>
        <fullName evidence="7">Glutamate-5-semialdehyde dehydrogenase</fullName>
    </alternativeName>
    <alternativeName>
        <fullName evidence="7">Glutamyl-gamma-semialdehyde dehydrogenase</fullName>
        <shortName evidence="7">GSA dehydrogenase</shortName>
    </alternativeName>
</protein>
<dbReference type="PANTHER" id="PTHR11063:SF8">
    <property type="entry name" value="DELTA-1-PYRROLINE-5-CARBOXYLATE SYNTHASE"/>
    <property type="match status" value="1"/>
</dbReference>
<keyword evidence="4 7" id="KW-0521">NADP</keyword>
<dbReference type="GO" id="GO:0050661">
    <property type="term" value="F:NADP binding"/>
    <property type="evidence" value="ECO:0007669"/>
    <property type="project" value="InterPro"/>
</dbReference>